<name>A0A2W4QRS2_9GAMM</name>
<dbReference type="GO" id="GO:0004844">
    <property type="term" value="F:uracil DNA N-glycosylase activity"/>
    <property type="evidence" value="ECO:0007669"/>
    <property type="project" value="UniProtKB-EC"/>
</dbReference>
<evidence type="ECO:0000256" key="11">
    <source>
        <dbReference type="ARBA" id="ARBA00023204"/>
    </source>
</evidence>
<dbReference type="SMART" id="SM00987">
    <property type="entry name" value="UreE_C"/>
    <property type="match status" value="1"/>
</dbReference>
<dbReference type="CDD" id="cd10030">
    <property type="entry name" value="UDG-F4_TTUDGA_SPO1dp_like"/>
    <property type="match status" value="1"/>
</dbReference>
<sequence>MSMSIDAPDDKGAIRQPTDNIPPRDVIRTFMATHDGGKSAAKVIMGWDELQALVASCTACPLHQTRTQTVFGVGNRSADWMAIGEAPGEQEDLQGEPFVGRAGLLLNEMLRSIGLAREQVFIANILKCRPPKNRDPQVDEASACEGYLKQQLALVKPRIILAVGRIAAQNLLKTTTPIGKLRGLVHDYQGVPLVVTYHPAYLLRSPLEKRRAFDDLRLALHTYRKTI</sequence>
<dbReference type="PANTHER" id="PTHR33693:SF1">
    <property type="entry name" value="TYPE-4 URACIL-DNA GLYCOSYLASE"/>
    <property type="match status" value="1"/>
</dbReference>
<evidence type="ECO:0000259" key="13">
    <source>
        <dbReference type="SMART" id="SM00986"/>
    </source>
</evidence>
<reference evidence="14 15" key="1">
    <citation type="journal article" date="2018" name="Aquat. Microb. Ecol.">
        <title>Gammaproteobacterial methanotrophs dominate.</title>
        <authorList>
            <person name="Rissanen A.J."/>
            <person name="Saarenheimo J."/>
            <person name="Tiirola M."/>
            <person name="Peura S."/>
            <person name="Aalto S.L."/>
            <person name="Karvinen A."/>
            <person name="Nykanen H."/>
        </authorList>
    </citation>
    <scope>NUCLEOTIDE SEQUENCE [LARGE SCALE GENOMIC DNA]</scope>
    <source>
        <strain evidence="14">AMbin10</strain>
    </source>
</reference>
<dbReference type="SMART" id="SM00986">
    <property type="entry name" value="UDG"/>
    <property type="match status" value="1"/>
</dbReference>
<dbReference type="EC" id="3.2.2.27" evidence="3"/>
<evidence type="ECO:0000256" key="10">
    <source>
        <dbReference type="ARBA" id="ARBA00023014"/>
    </source>
</evidence>
<proteinExistence type="inferred from homology"/>
<feature type="domain" description="Uracil-DNA glycosylase-like" evidence="13">
    <location>
        <begin position="71"/>
        <end position="217"/>
    </location>
</feature>
<dbReference type="GO" id="GO:0006281">
    <property type="term" value="P:DNA repair"/>
    <property type="evidence" value="ECO:0007669"/>
    <property type="project" value="UniProtKB-KW"/>
</dbReference>
<comment type="catalytic activity">
    <reaction evidence="1">
        <text>Hydrolyzes single-stranded DNA or mismatched double-stranded DNA and polynucleotides, releasing free uracil.</text>
        <dbReference type="EC" id="3.2.2.27"/>
    </reaction>
</comment>
<keyword evidence="7" id="KW-0227">DNA damage</keyword>
<dbReference type="GO" id="GO:0051539">
    <property type="term" value="F:4 iron, 4 sulfur cluster binding"/>
    <property type="evidence" value="ECO:0007669"/>
    <property type="project" value="UniProtKB-KW"/>
</dbReference>
<feature type="region of interest" description="Disordered" evidence="12">
    <location>
        <begin position="1"/>
        <end position="23"/>
    </location>
</feature>
<evidence type="ECO:0000256" key="8">
    <source>
        <dbReference type="ARBA" id="ARBA00022801"/>
    </source>
</evidence>
<evidence type="ECO:0000256" key="6">
    <source>
        <dbReference type="ARBA" id="ARBA00022723"/>
    </source>
</evidence>
<organism evidence="14 15">
    <name type="scientific">Candidatus Methylumidiphilus alinenensis</name>
    <dbReference type="NCBI Taxonomy" id="2202197"/>
    <lineage>
        <taxon>Bacteria</taxon>
        <taxon>Pseudomonadati</taxon>
        <taxon>Pseudomonadota</taxon>
        <taxon>Gammaproteobacteria</taxon>
        <taxon>Methylococcales</taxon>
        <taxon>Candidatus Methylumidiphilus</taxon>
    </lineage>
</organism>
<dbReference type="Proteomes" id="UP000249396">
    <property type="component" value="Unassembled WGS sequence"/>
</dbReference>
<dbReference type="EMBL" id="QJPH01000444">
    <property type="protein sequence ID" value="PZN73846.1"/>
    <property type="molecule type" value="Genomic_DNA"/>
</dbReference>
<protein>
    <recommendedName>
        <fullName evidence="4">Type-4 uracil-DNA glycosylase</fullName>
        <ecNumber evidence="3">3.2.2.27</ecNumber>
    </recommendedName>
</protein>
<keyword evidence="6" id="KW-0479">Metal-binding</keyword>
<dbReference type="InterPro" id="IPR005273">
    <property type="entry name" value="Ura-DNA_glyco_family4"/>
</dbReference>
<evidence type="ECO:0000256" key="9">
    <source>
        <dbReference type="ARBA" id="ARBA00023004"/>
    </source>
</evidence>
<dbReference type="InterPro" id="IPR005122">
    <property type="entry name" value="Uracil-DNA_glycosylase-like"/>
</dbReference>
<evidence type="ECO:0000256" key="4">
    <source>
        <dbReference type="ARBA" id="ARBA00019403"/>
    </source>
</evidence>
<keyword evidence="10" id="KW-0411">Iron-sulfur</keyword>
<evidence type="ECO:0000256" key="2">
    <source>
        <dbReference type="ARBA" id="ARBA00006521"/>
    </source>
</evidence>
<comment type="similarity">
    <text evidence="2">Belongs to the uracil-DNA glycosylase (UDG) superfamily. Type 4 (UDGa) family.</text>
</comment>
<dbReference type="PANTHER" id="PTHR33693">
    <property type="entry name" value="TYPE-5 URACIL-DNA GLYCOSYLASE"/>
    <property type="match status" value="1"/>
</dbReference>
<keyword evidence="11" id="KW-0234">DNA repair</keyword>
<dbReference type="GO" id="GO:0046872">
    <property type="term" value="F:metal ion binding"/>
    <property type="evidence" value="ECO:0007669"/>
    <property type="project" value="UniProtKB-KW"/>
</dbReference>
<keyword evidence="5" id="KW-0004">4Fe-4S</keyword>
<dbReference type="AlphaFoldDB" id="A0A2W4QRS2"/>
<evidence type="ECO:0000256" key="3">
    <source>
        <dbReference type="ARBA" id="ARBA00012030"/>
    </source>
</evidence>
<dbReference type="Gene3D" id="3.40.470.10">
    <property type="entry name" value="Uracil-DNA glycosylase-like domain"/>
    <property type="match status" value="1"/>
</dbReference>
<comment type="caution">
    <text evidence="14">The sequence shown here is derived from an EMBL/GenBank/DDBJ whole genome shotgun (WGS) entry which is preliminary data.</text>
</comment>
<dbReference type="InterPro" id="IPR036895">
    <property type="entry name" value="Uracil-DNA_glycosylase-like_sf"/>
</dbReference>
<evidence type="ECO:0000256" key="1">
    <source>
        <dbReference type="ARBA" id="ARBA00001400"/>
    </source>
</evidence>
<evidence type="ECO:0000313" key="15">
    <source>
        <dbReference type="Proteomes" id="UP000249396"/>
    </source>
</evidence>
<evidence type="ECO:0000256" key="5">
    <source>
        <dbReference type="ARBA" id="ARBA00022485"/>
    </source>
</evidence>
<dbReference type="SUPFAM" id="SSF52141">
    <property type="entry name" value="Uracil-DNA glycosylase-like"/>
    <property type="match status" value="1"/>
</dbReference>
<evidence type="ECO:0000256" key="12">
    <source>
        <dbReference type="SAM" id="MobiDB-lite"/>
    </source>
</evidence>
<keyword evidence="9" id="KW-0408">Iron</keyword>
<keyword evidence="8" id="KW-0378">Hydrolase</keyword>
<evidence type="ECO:0000313" key="14">
    <source>
        <dbReference type="EMBL" id="PZN73846.1"/>
    </source>
</evidence>
<dbReference type="Pfam" id="PF03167">
    <property type="entry name" value="UDG"/>
    <property type="match status" value="1"/>
</dbReference>
<evidence type="ECO:0000256" key="7">
    <source>
        <dbReference type="ARBA" id="ARBA00022763"/>
    </source>
</evidence>
<dbReference type="NCBIfam" id="TIGR00758">
    <property type="entry name" value="UDG_fam4"/>
    <property type="match status" value="1"/>
</dbReference>
<accession>A0A2W4QRS2</accession>
<gene>
    <name evidence="14" type="ORF">DM484_22125</name>
</gene>
<dbReference type="InterPro" id="IPR051536">
    <property type="entry name" value="UDG_Type-4/5"/>
</dbReference>